<dbReference type="EMBL" id="CAADRA010000454">
    <property type="protein sequence ID" value="VFT80190.1"/>
    <property type="molecule type" value="Genomic_DNA"/>
</dbReference>
<proteinExistence type="predicted"/>
<protein>
    <submittedName>
        <fullName evidence="2">Aste57867_3010 protein</fullName>
    </submittedName>
</protein>
<evidence type="ECO:0000313" key="2">
    <source>
        <dbReference type="EMBL" id="VFT80190.1"/>
    </source>
</evidence>
<evidence type="ECO:0000313" key="3">
    <source>
        <dbReference type="Proteomes" id="UP000332933"/>
    </source>
</evidence>
<accession>A0A485K9H2</accession>
<sequence>MLQAAAPSATKSLYIPLKHQHGSLNSSVVSLCVGGALYRTSRDVLLRLQGSVLHAMALQSSHVVHVLDVKPAYFLRLMAYARTGILSFDTLSELECLQMEATLLTLRVTVPAIDSWTWAPSRCAVGLGLSFANRRVTQDMPSVDDSFQSVMGSASINGFQLRVESDLISSVFVGYAPMTNFHPRHFDPRSNGYCMNIGASDTMVPLHQGDILAVRYDKSHVRFQVNEEQYSMQVNPFEDALFPVVCCRGRASLSIVHFKPR</sequence>
<dbReference type="EMBL" id="VJMH01000454">
    <property type="protein sequence ID" value="KAF0716128.1"/>
    <property type="molecule type" value="Genomic_DNA"/>
</dbReference>
<evidence type="ECO:0000313" key="1">
    <source>
        <dbReference type="EMBL" id="KAF0716128.1"/>
    </source>
</evidence>
<dbReference type="Proteomes" id="UP000332933">
    <property type="component" value="Unassembled WGS sequence"/>
</dbReference>
<dbReference type="InterPro" id="IPR011333">
    <property type="entry name" value="SKP1/BTB/POZ_sf"/>
</dbReference>
<dbReference type="OrthoDB" id="2414723at2759"/>
<dbReference type="Gene3D" id="3.30.710.10">
    <property type="entry name" value="Potassium Channel Kv1.1, Chain A"/>
    <property type="match status" value="1"/>
</dbReference>
<dbReference type="SUPFAM" id="SSF54695">
    <property type="entry name" value="POZ domain"/>
    <property type="match status" value="1"/>
</dbReference>
<gene>
    <name evidence="2" type="primary">Aste57867_3010</name>
    <name evidence="1" type="ORF">As57867_003001</name>
    <name evidence="2" type="ORF">ASTE57867_3010</name>
</gene>
<reference evidence="2 3" key="1">
    <citation type="submission" date="2019-03" db="EMBL/GenBank/DDBJ databases">
        <authorList>
            <person name="Gaulin E."/>
            <person name="Dumas B."/>
        </authorList>
    </citation>
    <scope>NUCLEOTIDE SEQUENCE [LARGE SCALE GENOMIC DNA]</scope>
    <source>
        <strain evidence="2">CBS 568.67</strain>
    </source>
</reference>
<reference evidence="1" key="2">
    <citation type="submission" date="2019-06" db="EMBL/GenBank/DDBJ databases">
        <title>Genomics analysis of Aphanomyces spp. identifies a new class of oomycete effector associated with host adaptation.</title>
        <authorList>
            <person name="Gaulin E."/>
        </authorList>
    </citation>
    <scope>NUCLEOTIDE SEQUENCE</scope>
    <source>
        <strain evidence="1">CBS 578.67</strain>
    </source>
</reference>
<keyword evidence="3" id="KW-1185">Reference proteome</keyword>
<dbReference type="AlphaFoldDB" id="A0A485K9H2"/>
<organism evidence="2 3">
    <name type="scientific">Aphanomyces stellatus</name>
    <dbReference type="NCBI Taxonomy" id="120398"/>
    <lineage>
        <taxon>Eukaryota</taxon>
        <taxon>Sar</taxon>
        <taxon>Stramenopiles</taxon>
        <taxon>Oomycota</taxon>
        <taxon>Saprolegniomycetes</taxon>
        <taxon>Saprolegniales</taxon>
        <taxon>Verrucalvaceae</taxon>
        <taxon>Aphanomyces</taxon>
    </lineage>
</organism>
<name>A0A485K9H2_9STRA</name>